<keyword evidence="10" id="KW-0630">Potassium</keyword>
<dbReference type="EC" id="2.7.1.15" evidence="2"/>
<accession>A0A382DVA5</accession>
<evidence type="ECO:0000256" key="9">
    <source>
        <dbReference type="ARBA" id="ARBA00022842"/>
    </source>
</evidence>
<evidence type="ECO:0000256" key="1">
    <source>
        <dbReference type="ARBA" id="ARBA00010688"/>
    </source>
</evidence>
<evidence type="ECO:0000313" key="13">
    <source>
        <dbReference type="EMBL" id="SVB42032.1"/>
    </source>
</evidence>
<keyword evidence="11" id="KW-0119">Carbohydrate metabolism</keyword>
<evidence type="ECO:0000256" key="7">
    <source>
        <dbReference type="ARBA" id="ARBA00022777"/>
    </source>
</evidence>
<evidence type="ECO:0000256" key="11">
    <source>
        <dbReference type="ARBA" id="ARBA00023277"/>
    </source>
</evidence>
<gene>
    <name evidence="13" type="ORF">METZ01_LOCUS194886</name>
</gene>
<name>A0A382DVA5_9ZZZZ</name>
<dbReference type="GO" id="GO:0005829">
    <property type="term" value="C:cytosol"/>
    <property type="evidence" value="ECO:0007669"/>
    <property type="project" value="TreeGrafter"/>
</dbReference>
<comment type="similarity">
    <text evidence="1">Belongs to the carbohydrate kinase PfkB family.</text>
</comment>
<proteinExistence type="inferred from homology"/>
<dbReference type="PRINTS" id="PR00990">
    <property type="entry name" value="RIBOKINASE"/>
</dbReference>
<keyword evidence="9" id="KW-0460">Magnesium</keyword>
<evidence type="ECO:0000256" key="10">
    <source>
        <dbReference type="ARBA" id="ARBA00022958"/>
    </source>
</evidence>
<evidence type="ECO:0000256" key="2">
    <source>
        <dbReference type="ARBA" id="ARBA00012035"/>
    </source>
</evidence>
<dbReference type="AlphaFoldDB" id="A0A382DVA5"/>
<dbReference type="GO" id="GO:0006014">
    <property type="term" value="P:D-ribose metabolic process"/>
    <property type="evidence" value="ECO:0007669"/>
    <property type="project" value="InterPro"/>
</dbReference>
<organism evidence="13">
    <name type="scientific">marine metagenome</name>
    <dbReference type="NCBI Taxonomy" id="408172"/>
    <lineage>
        <taxon>unclassified sequences</taxon>
        <taxon>metagenomes</taxon>
        <taxon>ecological metagenomes</taxon>
    </lineage>
</organism>
<keyword evidence="4" id="KW-0808">Transferase</keyword>
<evidence type="ECO:0000256" key="6">
    <source>
        <dbReference type="ARBA" id="ARBA00022741"/>
    </source>
</evidence>
<protein>
    <recommendedName>
        <fullName evidence="3">Ribokinase</fullName>
        <ecNumber evidence="2">2.7.1.15</ecNumber>
    </recommendedName>
</protein>
<dbReference type="GO" id="GO:0046872">
    <property type="term" value="F:metal ion binding"/>
    <property type="evidence" value="ECO:0007669"/>
    <property type="project" value="UniProtKB-KW"/>
</dbReference>
<keyword evidence="5" id="KW-0479">Metal-binding</keyword>
<keyword evidence="6" id="KW-0547">Nucleotide-binding</keyword>
<dbReference type="EMBL" id="UINC01041155">
    <property type="protein sequence ID" value="SVB42032.1"/>
    <property type="molecule type" value="Genomic_DNA"/>
</dbReference>
<dbReference type="Gene3D" id="3.40.1190.20">
    <property type="match status" value="1"/>
</dbReference>
<feature type="domain" description="Carbohydrate kinase PfkB" evidence="12">
    <location>
        <begin position="3"/>
        <end position="296"/>
    </location>
</feature>
<dbReference type="InterPro" id="IPR029056">
    <property type="entry name" value="Ribokinase-like"/>
</dbReference>
<dbReference type="PANTHER" id="PTHR10584:SF166">
    <property type="entry name" value="RIBOKINASE"/>
    <property type="match status" value="1"/>
</dbReference>
<keyword evidence="8" id="KW-0067">ATP-binding</keyword>
<dbReference type="CDD" id="cd01174">
    <property type="entry name" value="ribokinase"/>
    <property type="match status" value="1"/>
</dbReference>
<dbReference type="NCBIfam" id="TIGR02152">
    <property type="entry name" value="D_ribokin_bact"/>
    <property type="match status" value="1"/>
</dbReference>
<keyword evidence="7" id="KW-0418">Kinase</keyword>
<evidence type="ECO:0000256" key="4">
    <source>
        <dbReference type="ARBA" id="ARBA00022679"/>
    </source>
</evidence>
<dbReference type="GO" id="GO:0005524">
    <property type="term" value="F:ATP binding"/>
    <property type="evidence" value="ECO:0007669"/>
    <property type="project" value="UniProtKB-KW"/>
</dbReference>
<evidence type="ECO:0000256" key="3">
    <source>
        <dbReference type="ARBA" id="ARBA00016943"/>
    </source>
</evidence>
<dbReference type="PROSITE" id="PS00584">
    <property type="entry name" value="PFKB_KINASES_2"/>
    <property type="match status" value="1"/>
</dbReference>
<dbReference type="GO" id="GO:0004747">
    <property type="term" value="F:ribokinase activity"/>
    <property type="evidence" value="ECO:0007669"/>
    <property type="project" value="UniProtKB-EC"/>
</dbReference>
<dbReference type="InterPro" id="IPR002173">
    <property type="entry name" value="Carboh/pur_kinase_PfkB_CS"/>
</dbReference>
<dbReference type="InterPro" id="IPR002139">
    <property type="entry name" value="Ribo/fructo_kinase"/>
</dbReference>
<reference evidence="13" key="1">
    <citation type="submission" date="2018-05" db="EMBL/GenBank/DDBJ databases">
        <authorList>
            <person name="Lanie J.A."/>
            <person name="Ng W.-L."/>
            <person name="Kazmierczak K.M."/>
            <person name="Andrzejewski T.M."/>
            <person name="Davidsen T.M."/>
            <person name="Wayne K.J."/>
            <person name="Tettelin H."/>
            <person name="Glass J.I."/>
            <person name="Rusch D."/>
            <person name="Podicherti R."/>
            <person name="Tsui H.-C.T."/>
            <person name="Winkler M.E."/>
        </authorList>
    </citation>
    <scope>NUCLEOTIDE SEQUENCE</scope>
</reference>
<dbReference type="PANTHER" id="PTHR10584">
    <property type="entry name" value="SUGAR KINASE"/>
    <property type="match status" value="1"/>
</dbReference>
<dbReference type="SUPFAM" id="SSF53613">
    <property type="entry name" value="Ribokinase-like"/>
    <property type="match status" value="1"/>
</dbReference>
<evidence type="ECO:0000259" key="12">
    <source>
        <dbReference type="Pfam" id="PF00294"/>
    </source>
</evidence>
<evidence type="ECO:0000256" key="5">
    <source>
        <dbReference type="ARBA" id="ARBA00022723"/>
    </source>
</evidence>
<dbReference type="InterPro" id="IPR011877">
    <property type="entry name" value="Ribokinase"/>
</dbReference>
<sequence>MFISVLGIFVADLAFFAKKIPVEGETVIGNKYVIGPGGKGSNQAVAAAKAGAKTYFISKIGDDQFGAMAKTIYDQSGVDYSHVIISKEHSTGAAGILVNEASGANAINVVPGAAGALTTEDIDAANDAIKNSSIFLTQLEVPKEVVFYALKKAHQHGVTTILNPAPAAAIDKDIFPIIDYFTPNETEASFYANQPVETSEDAKQAANKFLQMGIKNVIITLGEKGAYFANNKESIVVPVANLTNPVVDTTGAGDAFNAGLAVAIAEGKNIKETLVFANATAGLSTTKIGTANSMPDRDEIEKFL</sequence>
<evidence type="ECO:0000256" key="8">
    <source>
        <dbReference type="ARBA" id="ARBA00022840"/>
    </source>
</evidence>
<dbReference type="InterPro" id="IPR011611">
    <property type="entry name" value="PfkB_dom"/>
</dbReference>
<dbReference type="Pfam" id="PF00294">
    <property type="entry name" value="PfkB"/>
    <property type="match status" value="1"/>
</dbReference>
<dbReference type="HAMAP" id="MF_01987">
    <property type="entry name" value="Ribokinase"/>
    <property type="match status" value="1"/>
</dbReference>